<organism evidence="2 3">
    <name type="scientific">Candidatus Vogelbacteria bacterium CG22_combo_CG10-13_8_21_14_all_37_9</name>
    <dbReference type="NCBI Taxonomy" id="1975046"/>
    <lineage>
        <taxon>Bacteria</taxon>
        <taxon>Candidatus Vogeliibacteriota</taxon>
    </lineage>
</organism>
<gene>
    <name evidence="2" type="ORF">COX02_01010</name>
</gene>
<reference evidence="2 3" key="1">
    <citation type="submission" date="2017-09" db="EMBL/GenBank/DDBJ databases">
        <title>Depth-based differentiation of microbial function through sediment-hosted aquifers and enrichment of novel symbionts in the deep terrestrial subsurface.</title>
        <authorList>
            <person name="Probst A.J."/>
            <person name="Ladd B."/>
            <person name="Jarett J.K."/>
            <person name="Geller-Mcgrath D.E."/>
            <person name="Sieber C.M."/>
            <person name="Emerson J.B."/>
            <person name="Anantharaman K."/>
            <person name="Thomas B.C."/>
            <person name="Malmstrom R."/>
            <person name="Stieglmeier M."/>
            <person name="Klingl A."/>
            <person name="Woyke T."/>
            <person name="Ryan C.M."/>
            <person name="Banfield J.F."/>
        </authorList>
    </citation>
    <scope>NUCLEOTIDE SEQUENCE [LARGE SCALE GENOMIC DNA]</scope>
    <source>
        <strain evidence="2">CG22_combo_CG10-13_8_21_14_all_37_9</strain>
    </source>
</reference>
<evidence type="ECO:0000256" key="1">
    <source>
        <dbReference type="SAM" id="MobiDB-lite"/>
    </source>
</evidence>
<dbReference type="EMBL" id="PCSX01000018">
    <property type="protein sequence ID" value="PIP58284.1"/>
    <property type="molecule type" value="Genomic_DNA"/>
</dbReference>
<name>A0A2H0BL06_9BACT</name>
<protein>
    <submittedName>
        <fullName evidence="2">Uncharacterized protein</fullName>
    </submittedName>
</protein>
<proteinExistence type="predicted"/>
<evidence type="ECO:0000313" key="2">
    <source>
        <dbReference type="EMBL" id="PIP58284.1"/>
    </source>
</evidence>
<evidence type="ECO:0000313" key="3">
    <source>
        <dbReference type="Proteomes" id="UP000229334"/>
    </source>
</evidence>
<dbReference type="Proteomes" id="UP000229334">
    <property type="component" value="Unassembled WGS sequence"/>
</dbReference>
<dbReference type="AlphaFoldDB" id="A0A2H0BL06"/>
<comment type="caution">
    <text evidence="2">The sequence shown here is derived from an EMBL/GenBank/DDBJ whole genome shotgun (WGS) entry which is preliminary data.</text>
</comment>
<sequence length="184" mass="21610">MASAISPGIAFLLKSGNLKLDLALNQNLKLYWRKEAVMERPEEKTTIRGVISKHSTDKDLGNFLPRLQRMEAWVSRGEKFGRYYPLRYLSLDDLHQLMGKDGFPSRAVEIRFSRFSRSVITISPFTQVRELKHSKKPESDKLENFLKWLRSKLKPLKKKTSHHKHRTKKSQLHHHQKRKSGDKH</sequence>
<accession>A0A2H0BL06</accession>
<feature type="region of interest" description="Disordered" evidence="1">
    <location>
        <begin position="153"/>
        <end position="184"/>
    </location>
</feature>